<gene>
    <name evidence="1" type="ORF">MILUP08_44752</name>
</gene>
<evidence type="ECO:0000313" key="1">
    <source>
        <dbReference type="EMBL" id="CCH19874.1"/>
    </source>
</evidence>
<sequence length="117" mass="12792">METYEVLYGEHHPRYAYSMSWIGIALAQTADAVEAMQACRKALDVYVASVGPSHLWAATCHEGLALSYARQGDTRRVEQHQAEAAVILQGVQGVRATGQIERLSQALARVRSDPSGH</sequence>
<dbReference type="Proteomes" id="UP000003448">
    <property type="component" value="Unassembled WGS sequence"/>
</dbReference>
<reference evidence="1 2" key="1">
    <citation type="journal article" date="2012" name="J. Bacteriol.">
        <title>Genome Sequence of Micromonospora lupini Lupac 08, Isolated from Root Nodules of Lupinus angustifolius.</title>
        <authorList>
            <person name="Alonso-Vega P."/>
            <person name="Normand P."/>
            <person name="Bacigalupe R."/>
            <person name="Pujic P."/>
            <person name="Lajus A."/>
            <person name="Vallenet D."/>
            <person name="Carro L."/>
            <person name="Coll P."/>
            <person name="Trujillo M.E."/>
        </authorList>
    </citation>
    <scope>NUCLEOTIDE SEQUENCE [LARGE SCALE GENOMIC DNA]</scope>
    <source>
        <strain evidence="1 2">Lupac 08</strain>
    </source>
</reference>
<dbReference type="STRING" id="1150864.MILUP08_44752"/>
<protein>
    <recommendedName>
        <fullName evidence="3">Tetratricopeptide repeat protein</fullName>
    </recommendedName>
</protein>
<dbReference type="EMBL" id="CAIE01000036">
    <property type="protein sequence ID" value="CCH19874.1"/>
    <property type="molecule type" value="Genomic_DNA"/>
</dbReference>
<evidence type="ECO:0008006" key="3">
    <source>
        <dbReference type="Google" id="ProtNLM"/>
    </source>
</evidence>
<evidence type="ECO:0000313" key="2">
    <source>
        <dbReference type="Proteomes" id="UP000003448"/>
    </source>
</evidence>
<dbReference type="SUPFAM" id="SSF48452">
    <property type="entry name" value="TPR-like"/>
    <property type="match status" value="1"/>
</dbReference>
<dbReference type="Pfam" id="PF13424">
    <property type="entry name" value="TPR_12"/>
    <property type="match status" value="1"/>
</dbReference>
<dbReference type="InterPro" id="IPR011990">
    <property type="entry name" value="TPR-like_helical_dom_sf"/>
</dbReference>
<dbReference type="AlphaFoldDB" id="I0L7S7"/>
<organism evidence="1 2">
    <name type="scientific">Micromonospora lupini str. Lupac 08</name>
    <dbReference type="NCBI Taxonomy" id="1150864"/>
    <lineage>
        <taxon>Bacteria</taxon>
        <taxon>Bacillati</taxon>
        <taxon>Actinomycetota</taxon>
        <taxon>Actinomycetes</taxon>
        <taxon>Micromonosporales</taxon>
        <taxon>Micromonosporaceae</taxon>
        <taxon>Micromonospora</taxon>
    </lineage>
</organism>
<proteinExistence type="predicted"/>
<name>I0L7S7_9ACTN</name>
<keyword evidence="2" id="KW-1185">Reference proteome</keyword>
<dbReference type="Gene3D" id="1.25.40.10">
    <property type="entry name" value="Tetratricopeptide repeat domain"/>
    <property type="match status" value="1"/>
</dbReference>
<accession>I0L7S7</accession>